<keyword evidence="5 7" id="KW-0472">Membrane</keyword>
<dbReference type="PANTHER" id="PTHR45724">
    <property type="entry name" value="AQUAPORIN NIP2-1"/>
    <property type="match status" value="1"/>
</dbReference>
<comment type="subcellular location">
    <subcellularLocation>
        <location evidence="1">Membrane</location>
        <topology evidence="1">Multi-pass membrane protein</topology>
    </subcellularLocation>
</comment>
<accession>A0A1B1C897</accession>
<dbReference type="PRINTS" id="PR00783">
    <property type="entry name" value="MINTRINSICP"/>
</dbReference>
<feature type="transmembrane region" description="Helical" evidence="7">
    <location>
        <begin position="196"/>
        <end position="217"/>
    </location>
</feature>
<dbReference type="SUPFAM" id="SSF81338">
    <property type="entry name" value="Aquaporin-like"/>
    <property type="match status" value="1"/>
</dbReference>
<evidence type="ECO:0000256" key="3">
    <source>
        <dbReference type="ARBA" id="ARBA00022692"/>
    </source>
</evidence>
<reference evidence="8 9" key="1">
    <citation type="submission" date="2016-06" db="EMBL/GenBank/DDBJ databases">
        <title>Microsymbionts genomes from the relict species Vavilovia formosa.</title>
        <authorList>
            <person name="Chirak E."/>
            <person name="Kimeklis A."/>
            <person name="Andronov E."/>
        </authorList>
    </citation>
    <scope>NUCLEOTIDE SEQUENCE [LARGE SCALE GENOMIC DNA]</scope>
    <source>
        <strain evidence="8 9">Vaf10</strain>
    </source>
</reference>
<sequence length="233" mass="24315">MAYDLKRRLVAEALGTAILVATVVGSGIMADRLSDDVAVSLLGNTIPTGAILVVLITILGPISGAHFNPVVTMVFGLRREIASQAAIAYIAAQIVGGIAGSFLAHSMFELPILEISTTVRTGQGQWLAEIVATFGLVLTILGGLRFRSDAIPWLVGLYITAAYWFTASTSFANPAVAIARALSNTFAGIRPTDVPAFIVAEVVGALLATAVAGWLLMQETSASPIHTNPIKAK</sequence>
<feature type="transmembrane region" description="Helical" evidence="7">
    <location>
        <begin position="9"/>
        <end position="30"/>
    </location>
</feature>
<feature type="transmembrane region" description="Helical" evidence="7">
    <location>
        <begin position="126"/>
        <end position="146"/>
    </location>
</feature>
<comment type="similarity">
    <text evidence="6">Belongs to the MIP/aquaporin (TC 1.A.8) family.</text>
</comment>
<dbReference type="RefSeq" id="WP_065280302.1">
    <property type="nucleotide sequence ID" value="NZ_CP016286.1"/>
</dbReference>
<feature type="transmembrane region" description="Helical" evidence="7">
    <location>
        <begin position="153"/>
        <end position="176"/>
    </location>
</feature>
<evidence type="ECO:0000313" key="8">
    <source>
        <dbReference type="EMBL" id="ANP85995.1"/>
    </source>
</evidence>
<dbReference type="GO" id="GO:0015267">
    <property type="term" value="F:channel activity"/>
    <property type="evidence" value="ECO:0007669"/>
    <property type="project" value="InterPro"/>
</dbReference>
<organism evidence="8 9">
    <name type="scientific">Rhizobium leguminosarum</name>
    <dbReference type="NCBI Taxonomy" id="384"/>
    <lineage>
        <taxon>Bacteria</taxon>
        <taxon>Pseudomonadati</taxon>
        <taxon>Pseudomonadota</taxon>
        <taxon>Alphaproteobacteria</taxon>
        <taxon>Hyphomicrobiales</taxon>
        <taxon>Rhizobiaceae</taxon>
        <taxon>Rhizobium/Agrobacterium group</taxon>
        <taxon>Rhizobium</taxon>
    </lineage>
</organism>
<evidence type="ECO:0000313" key="9">
    <source>
        <dbReference type="Proteomes" id="UP000092691"/>
    </source>
</evidence>
<dbReference type="EMBL" id="CP016286">
    <property type="protein sequence ID" value="ANP85995.1"/>
    <property type="molecule type" value="Genomic_DNA"/>
</dbReference>
<proteinExistence type="inferred from homology"/>
<evidence type="ECO:0000256" key="7">
    <source>
        <dbReference type="SAM" id="Phobius"/>
    </source>
</evidence>
<keyword evidence="3 6" id="KW-0812">Transmembrane</keyword>
<dbReference type="Pfam" id="PF00230">
    <property type="entry name" value="MIP"/>
    <property type="match status" value="1"/>
</dbReference>
<dbReference type="PANTHER" id="PTHR45724:SF13">
    <property type="entry name" value="AQUAPORIN NIP1-1-RELATED"/>
    <property type="match status" value="1"/>
</dbReference>
<evidence type="ECO:0000256" key="1">
    <source>
        <dbReference type="ARBA" id="ARBA00004141"/>
    </source>
</evidence>
<dbReference type="InterPro" id="IPR000425">
    <property type="entry name" value="MIP"/>
</dbReference>
<protein>
    <submittedName>
        <fullName evidence="8">MIP family channel protein</fullName>
    </submittedName>
</protein>
<dbReference type="Proteomes" id="UP000092691">
    <property type="component" value="Chromosome"/>
</dbReference>
<gene>
    <name evidence="8" type="ORF">BA011_09810</name>
</gene>
<dbReference type="InterPro" id="IPR034294">
    <property type="entry name" value="Aquaporin_transptr"/>
</dbReference>
<dbReference type="OrthoDB" id="9807293at2"/>
<keyword evidence="2 6" id="KW-0813">Transport</keyword>
<dbReference type="Gene3D" id="1.20.1080.10">
    <property type="entry name" value="Glycerol uptake facilitator protein"/>
    <property type="match status" value="2"/>
</dbReference>
<feature type="transmembrane region" description="Helical" evidence="7">
    <location>
        <begin position="87"/>
        <end position="106"/>
    </location>
</feature>
<keyword evidence="4 7" id="KW-1133">Transmembrane helix</keyword>
<evidence type="ECO:0000256" key="5">
    <source>
        <dbReference type="ARBA" id="ARBA00023136"/>
    </source>
</evidence>
<dbReference type="AlphaFoldDB" id="A0A1B1C897"/>
<name>A0A1B1C897_RHILE</name>
<evidence type="ECO:0000256" key="4">
    <source>
        <dbReference type="ARBA" id="ARBA00022989"/>
    </source>
</evidence>
<evidence type="ECO:0000256" key="2">
    <source>
        <dbReference type="ARBA" id="ARBA00022448"/>
    </source>
</evidence>
<evidence type="ECO:0000256" key="6">
    <source>
        <dbReference type="RuleBase" id="RU000477"/>
    </source>
</evidence>
<dbReference type="InterPro" id="IPR023271">
    <property type="entry name" value="Aquaporin-like"/>
</dbReference>
<dbReference type="GO" id="GO:0016020">
    <property type="term" value="C:membrane"/>
    <property type="evidence" value="ECO:0007669"/>
    <property type="project" value="UniProtKB-SubCell"/>
</dbReference>
<feature type="transmembrane region" description="Helical" evidence="7">
    <location>
        <begin position="50"/>
        <end position="75"/>
    </location>
</feature>